<dbReference type="Proteomes" id="UP000246171">
    <property type="component" value="Unassembled WGS sequence"/>
</dbReference>
<protein>
    <submittedName>
        <fullName evidence="2">Uncharacterized protein</fullName>
    </submittedName>
</protein>
<comment type="caution">
    <text evidence="2">The sequence shown here is derived from an EMBL/GenBank/DDBJ whole genome shotgun (WGS) entry which is preliminary data.</text>
</comment>
<evidence type="ECO:0000313" key="3">
    <source>
        <dbReference type="Proteomes" id="UP000246171"/>
    </source>
</evidence>
<keyword evidence="1" id="KW-1133">Transmembrane helix</keyword>
<organism evidence="2 3">
    <name type="scientific">Aspergillus eucalypticola (strain CBS 122712 / IBT 29274)</name>
    <dbReference type="NCBI Taxonomy" id="1448314"/>
    <lineage>
        <taxon>Eukaryota</taxon>
        <taxon>Fungi</taxon>
        <taxon>Dikarya</taxon>
        <taxon>Ascomycota</taxon>
        <taxon>Pezizomycotina</taxon>
        <taxon>Eurotiomycetes</taxon>
        <taxon>Eurotiomycetidae</taxon>
        <taxon>Eurotiales</taxon>
        <taxon>Aspergillaceae</taxon>
        <taxon>Aspergillus</taxon>
        <taxon>Aspergillus subgen. Circumdati</taxon>
    </lineage>
</organism>
<gene>
    <name evidence="2" type="ORF">BO83DRAFT_14027</name>
</gene>
<keyword evidence="1" id="KW-0472">Membrane</keyword>
<dbReference type="RefSeq" id="XP_025388827.1">
    <property type="nucleotide sequence ID" value="XM_025526164.1"/>
</dbReference>
<evidence type="ECO:0000256" key="1">
    <source>
        <dbReference type="SAM" id="Phobius"/>
    </source>
</evidence>
<evidence type="ECO:0000313" key="2">
    <source>
        <dbReference type="EMBL" id="PWY74732.1"/>
    </source>
</evidence>
<name>A0A317VPG3_ASPEC</name>
<proteinExistence type="predicted"/>
<accession>A0A317VPG3</accession>
<dbReference type="GeneID" id="37048126"/>
<feature type="transmembrane region" description="Helical" evidence="1">
    <location>
        <begin position="12"/>
        <end position="32"/>
    </location>
</feature>
<reference evidence="2" key="1">
    <citation type="submission" date="2016-12" db="EMBL/GenBank/DDBJ databases">
        <title>The genomes of Aspergillus section Nigri reveals drivers in fungal speciation.</title>
        <authorList>
            <consortium name="DOE Joint Genome Institute"/>
            <person name="Vesth T.C."/>
            <person name="Nybo J."/>
            <person name="Theobald S."/>
            <person name="Brandl J."/>
            <person name="Frisvad J.C."/>
            <person name="Nielsen K.F."/>
            <person name="Lyhne E.K."/>
            <person name="Kogle M.E."/>
            <person name="Kuo A."/>
            <person name="Riley R."/>
            <person name="Clum A."/>
            <person name="Nolan M."/>
            <person name="Lipzen A."/>
            <person name="Salamov A."/>
            <person name="Henrissat B."/>
            <person name="Wiebenga A."/>
            <person name="De vries R.P."/>
            <person name="Grigoriev I.V."/>
            <person name="Mortensen U.H."/>
            <person name="Andersen M.R."/>
            <person name="Baker S.E."/>
        </authorList>
    </citation>
    <scope>NUCLEOTIDE SEQUENCE</scope>
    <source>
        <strain evidence="2">CBS 122712</strain>
    </source>
</reference>
<dbReference type="VEuPathDB" id="FungiDB:BO83DRAFT_14027"/>
<keyword evidence="1" id="KW-0812">Transmembrane</keyword>
<feature type="transmembrane region" description="Helical" evidence="1">
    <location>
        <begin position="53"/>
        <end position="77"/>
    </location>
</feature>
<dbReference type="EMBL" id="MSFU01000010">
    <property type="protein sequence ID" value="PWY74732.1"/>
    <property type="molecule type" value="Genomic_DNA"/>
</dbReference>
<dbReference type="AlphaFoldDB" id="A0A317VPG3"/>
<sequence>MFSCIMVSELWGIMSDDMAVWSFIRFAMNLLLRSRSMTRLGWCCESSWDILRLVLFSSVVLCCCIYYVLCWSIVYWLTGHYPSSIAVNRF</sequence>
<keyword evidence="3" id="KW-1185">Reference proteome</keyword>